<feature type="compositionally biased region" description="Basic and acidic residues" evidence="1">
    <location>
        <begin position="70"/>
        <end position="88"/>
    </location>
</feature>
<evidence type="ECO:0000256" key="1">
    <source>
        <dbReference type="SAM" id="MobiDB-lite"/>
    </source>
</evidence>
<evidence type="ECO:0000313" key="2">
    <source>
        <dbReference type="EMBL" id="GAA1868706.1"/>
    </source>
</evidence>
<dbReference type="Proteomes" id="UP001501094">
    <property type="component" value="Unassembled WGS sequence"/>
</dbReference>
<organism evidence="2 3">
    <name type="scientific">Myceligenerans crystallogenes</name>
    <dbReference type="NCBI Taxonomy" id="316335"/>
    <lineage>
        <taxon>Bacteria</taxon>
        <taxon>Bacillati</taxon>
        <taxon>Actinomycetota</taxon>
        <taxon>Actinomycetes</taxon>
        <taxon>Micrococcales</taxon>
        <taxon>Promicromonosporaceae</taxon>
        <taxon>Myceligenerans</taxon>
    </lineage>
</organism>
<proteinExistence type="predicted"/>
<name>A0ABN2NI83_9MICO</name>
<comment type="caution">
    <text evidence="2">The sequence shown here is derived from an EMBL/GenBank/DDBJ whole genome shotgun (WGS) entry which is preliminary data.</text>
</comment>
<sequence length="153" mass="16967">MTMAEIEADFGRPLTGKRRQALSKRLARLESAAMSGSVDGARTAFKRLAGGELRRALRVRNGFAYWADAPESRTASDRSLPPKEDRPPAARIMSPRGVALRFMLTAIALQQAWHPRAGSRATNDVPIWPATSKDHGWACRRRVETDPVATDWD</sequence>
<dbReference type="RefSeq" id="WP_344104184.1">
    <property type="nucleotide sequence ID" value="NZ_BAAANL010000006.1"/>
</dbReference>
<evidence type="ECO:0000313" key="3">
    <source>
        <dbReference type="Proteomes" id="UP001501094"/>
    </source>
</evidence>
<keyword evidence="3" id="KW-1185">Reference proteome</keyword>
<accession>A0ABN2NI83</accession>
<dbReference type="EMBL" id="BAAANL010000006">
    <property type="protein sequence ID" value="GAA1868706.1"/>
    <property type="molecule type" value="Genomic_DNA"/>
</dbReference>
<gene>
    <name evidence="2" type="ORF">GCM10009751_29090</name>
</gene>
<protein>
    <submittedName>
        <fullName evidence="2">Uncharacterized protein</fullName>
    </submittedName>
</protein>
<reference evidence="2 3" key="1">
    <citation type="journal article" date="2019" name="Int. J. Syst. Evol. Microbiol.">
        <title>The Global Catalogue of Microorganisms (GCM) 10K type strain sequencing project: providing services to taxonomists for standard genome sequencing and annotation.</title>
        <authorList>
            <consortium name="The Broad Institute Genomics Platform"/>
            <consortium name="The Broad Institute Genome Sequencing Center for Infectious Disease"/>
            <person name="Wu L."/>
            <person name="Ma J."/>
        </authorList>
    </citation>
    <scope>NUCLEOTIDE SEQUENCE [LARGE SCALE GENOMIC DNA]</scope>
    <source>
        <strain evidence="2 3">JCM 14326</strain>
    </source>
</reference>
<feature type="region of interest" description="Disordered" evidence="1">
    <location>
        <begin position="70"/>
        <end position="92"/>
    </location>
</feature>